<dbReference type="SUPFAM" id="SSF57196">
    <property type="entry name" value="EGF/Laminin"/>
    <property type="match status" value="1"/>
</dbReference>
<evidence type="ECO:0000259" key="6">
    <source>
        <dbReference type="PROSITE" id="PS50041"/>
    </source>
</evidence>
<evidence type="ECO:0000313" key="8">
    <source>
        <dbReference type="EMBL" id="KAK6182504.1"/>
    </source>
</evidence>
<dbReference type="InterPro" id="IPR001881">
    <property type="entry name" value="EGF-like_Ca-bd_dom"/>
</dbReference>
<dbReference type="PROSITE" id="PS50092">
    <property type="entry name" value="TSP1"/>
    <property type="match status" value="1"/>
</dbReference>
<feature type="domain" description="EGF-like" evidence="5">
    <location>
        <begin position="354"/>
        <end position="396"/>
    </location>
</feature>
<name>A0AAN8PU75_PATCE</name>
<dbReference type="FunFam" id="2.10.25.10:FF:000139">
    <property type="entry name" value="Fibulin-1"/>
    <property type="match status" value="1"/>
</dbReference>
<dbReference type="CDD" id="cd00037">
    <property type="entry name" value="CLECT"/>
    <property type="match status" value="1"/>
</dbReference>
<feature type="domain" description="Kazal-like" evidence="7">
    <location>
        <begin position="1210"/>
        <end position="1273"/>
    </location>
</feature>
<dbReference type="CDD" id="cd00054">
    <property type="entry name" value="EGF_CA"/>
    <property type="match status" value="1"/>
</dbReference>
<accession>A0AAN8PU75</accession>
<reference evidence="8 9" key="1">
    <citation type="submission" date="2024-01" db="EMBL/GenBank/DDBJ databases">
        <title>The genome of the rayed Mediterranean limpet Patella caerulea (Linnaeus, 1758).</title>
        <authorList>
            <person name="Anh-Thu Weber A."/>
            <person name="Halstead-Nussloch G."/>
        </authorList>
    </citation>
    <scope>NUCLEOTIDE SEQUENCE [LARGE SCALE GENOMIC DNA]</scope>
    <source>
        <strain evidence="8">AATW-2023a</strain>
        <tissue evidence="8">Whole specimen</tissue>
    </source>
</reference>
<evidence type="ECO:0000256" key="1">
    <source>
        <dbReference type="ARBA" id="ARBA00022536"/>
    </source>
</evidence>
<dbReference type="InterPro" id="IPR016187">
    <property type="entry name" value="CTDL_fold"/>
</dbReference>
<keyword evidence="1 3" id="KW-0245">EGF-like domain</keyword>
<feature type="domain" description="C-type lectin" evidence="6">
    <location>
        <begin position="144"/>
        <end position="261"/>
    </location>
</feature>
<feature type="compositionally biased region" description="Pro residues" evidence="4">
    <location>
        <begin position="595"/>
        <end position="627"/>
    </location>
</feature>
<dbReference type="GO" id="GO:0007399">
    <property type="term" value="P:nervous system development"/>
    <property type="evidence" value="ECO:0007669"/>
    <property type="project" value="UniProtKB-ARBA"/>
</dbReference>
<dbReference type="SUPFAM" id="SSF57567">
    <property type="entry name" value="Serine protease inhibitors"/>
    <property type="match status" value="2"/>
</dbReference>
<evidence type="ECO:0000256" key="4">
    <source>
        <dbReference type="SAM" id="MobiDB-lite"/>
    </source>
</evidence>
<dbReference type="SMART" id="SM00041">
    <property type="entry name" value="CT"/>
    <property type="match status" value="1"/>
</dbReference>
<dbReference type="PROSITE" id="PS50026">
    <property type="entry name" value="EGF_3"/>
    <property type="match status" value="3"/>
</dbReference>
<dbReference type="PROSITE" id="PS00010">
    <property type="entry name" value="ASX_HYDROXYL"/>
    <property type="match status" value="3"/>
</dbReference>
<evidence type="ECO:0000256" key="3">
    <source>
        <dbReference type="PROSITE-ProRule" id="PRU00076"/>
    </source>
</evidence>
<evidence type="ECO:0000259" key="7">
    <source>
        <dbReference type="PROSITE" id="PS51465"/>
    </source>
</evidence>
<dbReference type="InterPro" id="IPR000742">
    <property type="entry name" value="EGF"/>
</dbReference>
<sequence length="1367" mass="148004">MDCDGPNEELMYHAKCDRRCGDPPNIQMSCRGTPRDMCVCSDNYYRKGTECVLKSQCGCEMSTQMKKFMINVNEVTLNIDCSQKVKCKSNGELVEVRKMPEDSARVCNLDNTRPELSCMDNYKLNKLTHICEEISTCTEGFKLFGGKCIYVSKEPVIWRTAVQDCNEHGGYLLQLKNADEIKKFQELRKLRAGGNFYVAGVNTNKQTSNVKFNEAGFENFKLPSNLNGSSVEANGFKCVQLSKSQEPTLTQCTMKKNYICEQKPKEIKTVTSDKCDGSDVSDGNEIESVQDIRADSPTCICTFPVDVDCQPQTGQPEATEGVCKARPSGELYSCMGDTTNVCSDYTVQGNCEKNIDECTEVGVDLCPSGTGCEDNWGSFSCHCSDVDAVLHDETCLPTETCEFSMPSESNTFEIIAFAGNEISQDVGDCSVTLVEDCDSQDSLYVKALKAKSGGLFVVTIKIKVANTVVSVTIDGGIEVNANIYSVGSKYADINIMKSDEQLLVSSIDGKLNVMVNTQSLVTMIKSAVGLCGSCDLSKEMDTSEAFSACSDPASGESNTGNPPPVGAESPTSADGGPPPPPPENTEPPSSESPTGPGPANPPNPETQPSQPVIPPNPTNPGTGPPAAPTTGVPNPSPGETPTPQILPPGTCDSTMSAASKCGVIIENDSPFKKCSNQQALYQLCLTKTCNDNMDFCDVLIETISVDCTNGILLSEDKADYMMQTGCVEECGPNMKFHFAPPQELPTCRNKYPNTANEGVAIKRDPQCICSPGFFLQNEGCIPLSECGCDDPNSERYYEINDEWLNADCTKLFVCKAGVIEERENTLIPNSQCGTKDNETAVVCMDGYLGDAKVECKKGEETDSSICATVQVEEDDVKLCLCKTGYVSDCDTCVDLDECQANLHDCKSNEQCKNLPGTFTCECKSGYKRNILNVCANINECQEESDTQRCPDNSKCQDLPGAFACSCCYGYTMTTASGPFQFKCQRNIRIPRSSSDCCICDTLKCRPPTDGSPAQVCGSDGITYSSYKQLYEVNCDKYGESNINVTIANYGKCPSNEPTTTTSTTTTTTTEAPTTQKIPCSSDEICEISEITSGKCCVSGKDYSSLCDLRMHICLGTGKNPEELPIYTLQECNPPTTTTTTQAPTPAESDFEPWSSWSDCKPQPGGLDCGMGVKERTRGYNGPNPELLTSESTREMDSCDLPPCSTDTVLPPIPNECDFSDCPKVSEPFCGRVINVDDLPKTYSSRCHLERTALCKKQKVSYHPNEYYPAACAPGGKRPSTLPCSKGPFTQTYKYSSSSGQTECSSDVISISLCDEGYCNGGTNVCCRPDKVEYKKINVSCQGANGLSLNIPKEVMSVLTCVCGDKDA</sequence>
<dbReference type="InterPro" id="IPR002350">
    <property type="entry name" value="Kazal_dom"/>
</dbReference>
<dbReference type="Gene3D" id="3.30.60.30">
    <property type="match status" value="1"/>
</dbReference>
<dbReference type="PROSITE" id="PS50041">
    <property type="entry name" value="C_TYPE_LECTIN_2"/>
    <property type="match status" value="1"/>
</dbReference>
<feature type="compositionally biased region" description="Low complexity" evidence="4">
    <location>
        <begin position="1135"/>
        <end position="1146"/>
    </location>
</feature>
<dbReference type="SUPFAM" id="SSF82895">
    <property type="entry name" value="TSP-1 type 1 repeat"/>
    <property type="match status" value="1"/>
</dbReference>
<gene>
    <name evidence="8" type="ORF">SNE40_010178</name>
</gene>
<dbReference type="InterPro" id="IPR001304">
    <property type="entry name" value="C-type_lectin-like"/>
</dbReference>
<protein>
    <submittedName>
        <fullName evidence="8">Uncharacterized protein</fullName>
    </submittedName>
</protein>
<dbReference type="Gene3D" id="2.20.100.10">
    <property type="entry name" value="Thrombospondin type-1 (TSP1) repeat"/>
    <property type="match status" value="1"/>
</dbReference>
<dbReference type="Gene3D" id="2.10.25.10">
    <property type="entry name" value="Laminin"/>
    <property type="match status" value="2"/>
</dbReference>
<dbReference type="PROSITE" id="PS51465">
    <property type="entry name" value="KAZAL_2"/>
    <property type="match status" value="2"/>
</dbReference>
<feature type="region of interest" description="Disordered" evidence="4">
    <location>
        <begin position="1135"/>
        <end position="1155"/>
    </location>
</feature>
<feature type="domain" description="EGF-like" evidence="5">
    <location>
        <begin position="894"/>
        <end position="935"/>
    </location>
</feature>
<feature type="compositionally biased region" description="Pro residues" evidence="4">
    <location>
        <begin position="576"/>
        <end position="585"/>
    </location>
</feature>
<dbReference type="InterPro" id="IPR036058">
    <property type="entry name" value="Kazal_dom_sf"/>
</dbReference>
<dbReference type="InterPro" id="IPR049883">
    <property type="entry name" value="NOTCH1_EGF-like"/>
</dbReference>
<feature type="region of interest" description="Disordered" evidence="4">
    <location>
        <begin position="547"/>
        <end position="649"/>
    </location>
</feature>
<dbReference type="PROSITE" id="PS01186">
    <property type="entry name" value="EGF_2"/>
    <property type="match status" value="1"/>
</dbReference>
<dbReference type="SUPFAM" id="SSF56436">
    <property type="entry name" value="C-type lectin-like"/>
    <property type="match status" value="1"/>
</dbReference>
<feature type="domain" description="EGF-like" evidence="5">
    <location>
        <begin position="936"/>
        <end position="976"/>
    </location>
</feature>
<dbReference type="EMBL" id="JAZGQO010000007">
    <property type="protein sequence ID" value="KAK6182504.1"/>
    <property type="molecule type" value="Genomic_DNA"/>
</dbReference>
<dbReference type="InterPro" id="IPR000884">
    <property type="entry name" value="TSP1_rpt"/>
</dbReference>
<dbReference type="SMART" id="SM00034">
    <property type="entry name" value="CLECT"/>
    <property type="match status" value="1"/>
</dbReference>
<organism evidence="8 9">
    <name type="scientific">Patella caerulea</name>
    <name type="common">Rayed Mediterranean limpet</name>
    <dbReference type="NCBI Taxonomy" id="87958"/>
    <lineage>
        <taxon>Eukaryota</taxon>
        <taxon>Metazoa</taxon>
        <taxon>Spiralia</taxon>
        <taxon>Lophotrochozoa</taxon>
        <taxon>Mollusca</taxon>
        <taxon>Gastropoda</taxon>
        <taxon>Patellogastropoda</taxon>
        <taxon>Patelloidea</taxon>
        <taxon>Patellidae</taxon>
        <taxon>Patella</taxon>
    </lineage>
</organism>
<evidence type="ECO:0000256" key="2">
    <source>
        <dbReference type="ARBA" id="ARBA00023157"/>
    </source>
</evidence>
<dbReference type="PROSITE" id="PS01187">
    <property type="entry name" value="EGF_CA"/>
    <property type="match status" value="2"/>
</dbReference>
<feature type="compositionally biased region" description="Pro residues" evidence="4">
    <location>
        <begin position="634"/>
        <end position="646"/>
    </location>
</feature>
<dbReference type="InterPro" id="IPR018097">
    <property type="entry name" value="EGF_Ca-bd_CS"/>
</dbReference>
<dbReference type="SUPFAM" id="SSF100895">
    <property type="entry name" value="Kazal-type serine protease inhibitors"/>
    <property type="match status" value="1"/>
</dbReference>
<dbReference type="SMART" id="SM00179">
    <property type="entry name" value="EGF_CA"/>
    <property type="match status" value="3"/>
</dbReference>
<proteinExistence type="predicted"/>
<feature type="domain" description="Kazal-like" evidence="7">
    <location>
        <begin position="1000"/>
        <end position="1054"/>
    </location>
</feature>
<dbReference type="GO" id="GO:0005509">
    <property type="term" value="F:calcium ion binding"/>
    <property type="evidence" value="ECO:0007669"/>
    <property type="project" value="InterPro"/>
</dbReference>
<dbReference type="Proteomes" id="UP001347796">
    <property type="component" value="Unassembled WGS sequence"/>
</dbReference>
<comment type="caution">
    <text evidence="3">Lacks conserved residue(s) required for the propagation of feature annotation.</text>
</comment>
<dbReference type="Gene3D" id="3.10.100.10">
    <property type="entry name" value="Mannose-Binding Protein A, subunit A"/>
    <property type="match status" value="1"/>
</dbReference>
<evidence type="ECO:0000313" key="9">
    <source>
        <dbReference type="Proteomes" id="UP001347796"/>
    </source>
</evidence>
<keyword evidence="9" id="KW-1185">Reference proteome</keyword>
<evidence type="ECO:0000259" key="5">
    <source>
        <dbReference type="PROSITE" id="PS50026"/>
    </source>
</evidence>
<dbReference type="Pfam" id="PF07645">
    <property type="entry name" value="EGF_CA"/>
    <property type="match status" value="3"/>
</dbReference>
<dbReference type="InterPro" id="IPR000152">
    <property type="entry name" value="EGF-type_Asp/Asn_hydroxyl_site"/>
</dbReference>
<keyword evidence="2" id="KW-1015">Disulfide bond</keyword>
<comment type="caution">
    <text evidence="8">The sequence shown here is derived from an EMBL/GenBank/DDBJ whole genome shotgun (WGS) entry which is preliminary data.</text>
</comment>
<dbReference type="InterPro" id="IPR036383">
    <property type="entry name" value="TSP1_rpt_sf"/>
</dbReference>
<dbReference type="InterPro" id="IPR036084">
    <property type="entry name" value="Ser_inhib-like_sf"/>
</dbReference>
<dbReference type="InterPro" id="IPR016186">
    <property type="entry name" value="C-type_lectin-like/link_sf"/>
</dbReference>
<dbReference type="SMART" id="SM00181">
    <property type="entry name" value="EGF"/>
    <property type="match status" value="5"/>
</dbReference>
<dbReference type="InterPro" id="IPR006207">
    <property type="entry name" value="Cys_knot_C"/>
</dbReference>